<accession>A0A6M3GRV1</accession>
<name>A0A6M3GRV1_GLYPY</name>
<dbReference type="Gene3D" id="1.10.238.20">
    <property type="entry name" value="Pheromone/general odorant binding protein domain"/>
    <property type="match status" value="1"/>
</dbReference>
<dbReference type="GO" id="GO:0005549">
    <property type="term" value="F:odorant binding"/>
    <property type="evidence" value="ECO:0007669"/>
    <property type="project" value="InterPro"/>
</dbReference>
<dbReference type="SUPFAM" id="SSF47565">
    <property type="entry name" value="Insect pheromone/odorant-binding proteins"/>
    <property type="match status" value="1"/>
</dbReference>
<dbReference type="AlphaFoldDB" id="A0A6M3GRV1"/>
<feature type="signal peptide" evidence="2">
    <location>
        <begin position="1"/>
        <end position="22"/>
    </location>
</feature>
<dbReference type="InterPro" id="IPR006170">
    <property type="entry name" value="PBP/GOBP"/>
</dbReference>
<dbReference type="GO" id="GO:0005615">
    <property type="term" value="C:extracellular space"/>
    <property type="evidence" value="ECO:0007669"/>
    <property type="project" value="TreeGrafter"/>
</dbReference>
<dbReference type="InterPro" id="IPR036728">
    <property type="entry name" value="PBP_GOBP_sf"/>
</dbReference>
<keyword evidence="1 2" id="KW-0732">Signal</keyword>
<organism evidence="3">
    <name type="scientific">Glyphodes pyloalis</name>
    <name type="common">Lesser mulberry snout moth</name>
    <dbReference type="NCBI Taxonomy" id="1242752"/>
    <lineage>
        <taxon>Eukaryota</taxon>
        <taxon>Metazoa</taxon>
        <taxon>Ecdysozoa</taxon>
        <taxon>Arthropoda</taxon>
        <taxon>Hexapoda</taxon>
        <taxon>Insecta</taxon>
        <taxon>Pterygota</taxon>
        <taxon>Neoptera</taxon>
        <taxon>Endopterygota</taxon>
        <taxon>Lepidoptera</taxon>
        <taxon>Glossata</taxon>
        <taxon>Ditrysia</taxon>
        <taxon>Pyraloidea</taxon>
        <taxon>Crambidae</taxon>
        <taxon>Spilomelinae</taxon>
        <taxon>Glyphodes</taxon>
    </lineage>
</organism>
<protein>
    <submittedName>
        <fullName evidence="3">Odorant binding protein</fullName>
    </submittedName>
</protein>
<feature type="chain" id="PRO_5027052863" evidence="2">
    <location>
        <begin position="23"/>
        <end position="145"/>
    </location>
</feature>
<dbReference type="Pfam" id="PF01395">
    <property type="entry name" value="PBP_GOBP"/>
    <property type="match status" value="1"/>
</dbReference>
<sequence length="145" mass="15980">MFKTGICVAMFVSILEFATCLSDDNKLRIQSTFVSAGEKCVTEHPITEEDITAFKERRFPESTGAACFSACVLTQIGLLDDKGAISATTALEKAKTVFDSDEELKVVEEFLTTCAKDGESDGENRCDKVKQIFKCFVDNSEKFGF</sequence>
<gene>
    <name evidence="3" type="primary">OBP5</name>
</gene>
<evidence type="ECO:0000256" key="1">
    <source>
        <dbReference type="ARBA" id="ARBA00022729"/>
    </source>
</evidence>
<dbReference type="PANTHER" id="PTHR11857">
    <property type="entry name" value="ODORANT BINDING PROTEIN-RELATED"/>
    <property type="match status" value="1"/>
</dbReference>
<proteinExistence type="evidence at transcript level"/>
<dbReference type="GO" id="GO:0007608">
    <property type="term" value="P:sensory perception of smell"/>
    <property type="evidence" value="ECO:0007669"/>
    <property type="project" value="TreeGrafter"/>
</dbReference>
<evidence type="ECO:0000256" key="2">
    <source>
        <dbReference type="SAM" id="SignalP"/>
    </source>
</evidence>
<evidence type="ECO:0000313" key="3">
    <source>
        <dbReference type="EMBL" id="QIJ45739.1"/>
    </source>
</evidence>
<reference evidence="3" key="1">
    <citation type="submission" date="2019-04" db="EMBL/GenBank/DDBJ databases">
        <authorList>
            <person name="Sheng S."/>
        </authorList>
    </citation>
    <scope>NUCLEOTIDE SEQUENCE</scope>
</reference>
<dbReference type="EMBL" id="MK819444">
    <property type="protein sequence ID" value="QIJ45739.1"/>
    <property type="molecule type" value="mRNA"/>
</dbReference>
<dbReference type="SMART" id="SM00708">
    <property type="entry name" value="PhBP"/>
    <property type="match status" value="1"/>
</dbReference>
<dbReference type="CDD" id="cd23992">
    <property type="entry name" value="PBP_GOBP"/>
    <property type="match status" value="1"/>
</dbReference>